<evidence type="ECO:0000313" key="3">
    <source>
        <dbReference type="Proteomes" id="UP001177670"/>
    </source>
</evidence>
<dbReference type="AlphaFoldDB" id="A0AA40G9C7"/>
<protein>
    <submittedName>
        <fullName evidence="2">Uncharacterized protein</fullName>
    </submittedName>
</protein>
<proteinExistence type="predicted"/>
<dbReference type="EMBL" id="JAHYIQ010000003">
    <property type="protein sequence ID" value="KAK1133464.1"/>
    <property type="molecule type" value="Genomic_DNA"/>
</dbReference>
<feature type="compositionally biased region" description="Acidic residues" evidence="1">
    <location>
        <begin position="58"/>
        <end position="71"/>
    </location>
</feature>
<evidence type="ECO:0000313" key="2">
    <source>
        <dbReference type="EMBL" id="KAK1133464.1"/>
    </source>
</evidence>
<accession>A0AA40G9C7</accession>
<dbReference type="Proteomes" id="UP001177670">
    <property type="component" value="Unassembled WGS sequence"/>
</dbReference>
<feature type="region of interest" description="Disordered" evidence="1">
    <location>
        <begin position="54"/>
        <end position="75"/>
    </location>
</feature>
<gene>
    <name evidence="2" type="ORF">K0M31_011271</name>
</gene>
<keyword evidence="3" id="KW-1185">Reference proteome</keyword>
<evidence type="ECO:0000256" key="1">
    <source>
        <dbReference type="SAM" id="MobiDB-lite"/>
    </source>
</evidence>
<comment type="caution">
    <text evidence="2">The sequence shown here is derived from an EMBL/GenBank/DDBJ whole genome shotgun (WGS) entry which is preliminary data.</text>
</comment>
<sequence length="96" mass="11024">MKSLVLTNKNNLIFISIWCFKEHEEHEKILNTFADNLSDVPSESEDVDLCKDHIESERSEEDDSNSDESSDSDVVIPSKRWKTVISSENLNNSLHD</sequence>
<reference evidence="2" key="1">
    <citation type="submission" date="2021-10" db="EMBL/GenBank/DDBJ databases">
        <title>Melipona bicolor Genome sequencing and assembly.</title>
        <authorList>
            <person name="Araujo N.S."/>
            <person name="Arias M.C."/>
        </authorList>
    </citation>
    <scope>NUCLEOTIDE SEQUENCE</scope>
    <source>
        <strain evidence="2">USP_2M_L1-L4_2017</strain>
        <tissue evidence="2">Whole body</tissue>
    </source>
</reference>
<organism evidence="2 3">
    <name type="scientific">Melipona bicolor</name>
    <dbReference type="NCBI Taxonomy" id="60889"/>
    <lineage>
        <taxon>Eukaryota</taxon>
        <taxon>Metazoa</taxon>
        <taxon>Ecdysozoa</taxon>
        <taxon>Arthropoda</taxon>
        <taxon>Hexapoda</taxon>
        <taxon>Insecta</taxon>
        <taxon>Pterygota</taxon>
        <taxon>Neoptera</taxon>
        <taxon>Endopterygota</taxon>
        <taxon>Hymenoptera</taxon>
        <taxon>Apocrita</taxon>
        <taxon>Aculeata</taxon>
        <taxon>Apoidea</taxon>
        <taxon>Anthophila</taxon>
        <taxon>Apidae</taxon>
        <taxon>Melipona</taxon>
    </lineage>
</organism>
<name>A0AA40G9C7_9HYME</name>